<dbReference type="PANTHER" id="PTHR41533:SF2">
    <property type="entry name" value="BLR7131 PROTEIN"/>
    <property type="match status" value="1"/>
</dbReference>
<keyword evidence="3" id="KW-0808">Transferase</keyword>
<dbReference type="PANTHER" id="PTHR41533">
    <property type="entry name" value="L,D-TRANSPEPTIDASE HI_1667-RELATED"/>
    <property type="match status" value="1"/>
</dbReference>
<protein>
    <submittedName>
        <fullName evidence="9">L,D-transpeptidase catalytic domain</fullName>
    </submittedName>
</protein>
<dbReference type="InterPro" id="IPR052905">
    <property type="entry name" value="LD-transpeptidase_YkuD-like"/>
</dbReference>
<dbReference type="Pfam" id="PF03734">
    <property type="entry name" value="YkuD"/>
    <property type="match status" value="1"/>
</dbReference>
<keyword evidence="5 7" id="KW-0573">Peptidoglycan synthesis</keyword>
<dbReference type="GO" id="GO:0071555">
    <property type="term" value="P:cell wall organization"/>
    <property type="evidence" value="ECO:0007669"/>
    <property type="project" value="UniProtKB-UniRule"/>
</dbReference>
<dbReference type="GO" id="GO:0009252">
    <property type="term" value="P:peptidoglycan biosynthetic process"/>
    <property type="evidence" value="ECO:0007669"/>
    <property type="project" value="UniProtKB-UniPathway"/>
</dbReference>
<evidence type="ECO:0000256" key="6">
    <source>
        <dbReference type="ARBA" id="ARBA00023316"/>
    </source>
</evidence>
<proteinExistence type="inferred from homology"/>
<dbReference type="InterPro" id="IPR005490">
    <property type="entry name" value="LD_TPept_cat_dom"/>
</dbReference>
<dbReference type="PROSITE" id="PS52029">
    <property type="entry name" value="LD_TPASE"/>
    <property type="match status" value="1"/>
</dbReference>
<feature type="active site" description="Nucleophile" evidence="7">
    <location>
        <position position="479"/>
    </location>
</feature>
<dbReference type="AlphaFoldDB" id="A0A1M5KJ42"/>
<dbReference type="CDD" id="cd16913">
    <property type="entry name" value="YkuD_like"/>
    <property type="match status" value="1"/>
</dbReference>
<evidence type="ECO:0000256" key="5">
    <source>
        <dbReference type="ARBA" id="ARBA00022984"/>
    </source>
</evidence>
<dbReference type="InterPro" id="IPR038063">
    <property type="entry name" value="Transpep_catalytic_dom"/>
</dbReference>
<feature type="domain" description="L,D-TPase catalytic" evidence="8">
    <location>
        <begin position="330"/>
        <end position="507"/>
    </location>
</feature>
<comment type="pathway">
    <text evidence="1 7">Cell wall biogenesis; peptidoglycan biosynthesis.</text>
</comment>
<dbReference type="RefSeq" id="WP_073370707.1">
    <property type="nucleotide sequence ID" value="NZ_FQWB01000004.1"/>
</dbReference>
<gene>
    <name evidence="9" type="ORF">SAMN05443549_104327</name>
</gene>
<accession>A0A1M5KJ42</accession>
<evidence type="ECO:0000256" key="3">
    <source>
        <dbReference type="ARBA" id="ARBA00022679"/>
    </source>
</evidence>
<comment type="similarity">
    <text evidence="2">Belongs to the YkuD family.</text>
</comment>
<evidence type="ECO:0000313" key="9">
    <source>
        <dbReference type="EMBL" id="SHG52499.1"/>
    </source>
</evidence>
<evidence type="ECO:0000256" key="2">
    <source>
        <dbReference type="ARBA" id="ARBA00005992"/>
    </source>
</evidence>
<evidence type="ECO:0000313" key="10">
    <source>
        <dbReference type="Proteomes" id="UP000184516"/>
    </source>
</evidence>
<organism evidence="9 10">
    <name type="scientific">Flavobacterium fluvii</name>
    <dbReference type="NCBI Taxonomy" id="468056"/>
    <lineage>
        <taxon>Bacteria</taxon>
        <taxon>Pseudomonadati</taxon>
        <taxon>Bacteroidota</taxon>
        <taxon>Flavobacteriia</taxon>
        <taxon>Flavobacteriales</taxon>
        <taxon>Flavobacteriaceae</taxon>
        <taxon>Flavobacterium</taxon>
    </lineage>
</organism>
<dbReference type="InterPro" id="IPR036365">
    <property type="entry name" value="PGBD-like_sf"/>
</dbReference>
<dbReference type="EMBL" id="FQWB01000004">
    <property type="protein sequence ID" value="SHG52499.1"/>
    <property type="molecule type" value="Genomic_DNA"/>
</dbReference>
<dbReference type="GO" id="GO:0004180">
    <property type="term" value="F:carboxypeptidase activity"/>
    <property type="evidence" value="ECO:0007669"/>
    <property type="project" value="UniProtKB-ARBA"/>
</dbReference>
<dbReference type="Gene3D" id="2.40.440.10">
    <property type="entry name" value="L,D-transpeptidase catalytic domain-like"/>
    <property type="match status" value="1"/>
</dbReference>
<feature type="active site" description="Proton donor/acceptor" evidence="7">
    <location>
        <position position="460"/>
    </location>
</feature>
<reference evidence="10" key="1">
    <citation type="submission" date="2016-11" db="EMBL/GenBank/DDBJ databases">
        <authorList>
            <person name="Varghese N."/>
            <person name="Submissions S."/>
        </authorList>
    </citation>
    <scope>NUCLEOTIDE SEQUENCE [LARGE SCALE GENOMIC DNA]</scope>
    <source>
        <strain evidence="10">DSM 19978</strain>
    </source>
</reference>
<name>A0A1M5KJ42_9FLAO</name>
<evidence type="ECO:0000259" key="8">
    <source>
        <dbReference type="PROSITE" id="PS52029"/>
    </source>
</evidence>
<dbReference type="SUPFAM" id="SSF141523">
    <property type="entry name" value="L,D-transpeptidase catalytic domain-like"/>
    <property type="match status" value="1"/>
</dbReference>
<dbReference type="InterPro" id="IPR045380">
    <property type="entry name" value="LD_TPept_scaffold_dom"/>
</dbReference>
<dbReference type="GO" id="GO:0008360">
    <property type="term" value="P:regulation of cell shape"/>
    <property type="evidence" value="ECO:0007669"/>
    <property type="project" value="UniProtKB-UniRule"/>
</dbReference>
<dbReference type="OrthoDB" id="9778545at2"/>
<dbReference type="Pfam" id="PF20142">
    <property type="entry name" value="Scaffold"/>
    <property type="match status" value="1"/>
</dbReference>
<dbReference type="STRING" id="468056.SAMN05443549_104327"/>
<keyword evidence="10" id="KW-1185">Reference proteome</keyword>
<sequence length="559" mass="64861">MYCISNSFSIFKTGFNSKIILVWLVVMQLTLGCNNKKGNVGFESGIYTAQNYSDLVLDETELDNYFKAFPESDTIKKEVYQFYENREYQFAWFNKKGMTIAVPILYNKIRNFSVDFDNNSLINTRLDSLIALTTTDAKPSLARENRKKELELLLTTTFFKYSKKVYGGIVKNPHELDWYIPRKKKNYQALLDSLVVLNKGENISEPVNQYYIRLKTKLREYRKIAKKGGFPKIVTTKTVLSITENDSCLLAVKQHLFLTGDLATNDKTIVFTNQLAKAVSSFQHRMGLVENGKINAPTLVELNQSVDFRIKQMMINLERLRWVPVEMEKEYLLVNIPEYKLHVIEDDKLVWTTNVVVGKDVNPSTIFTGNISRIMLNPYWNIPNSIIRNEIIPNIKKNSNYLEENNMEVLSGDKVVNSSTIDWYKYKGDVPFIIRQKPGGENALGKMKFLFPNNYNIYLHDTPSKGLFKASKRAFSHGCIRVENPNKLLMYLLRKDKNWNQERVDTILKTNKEYGIQIKPTVPVYIVYFTSWVDSKGQLNFRNDIYDLDQQLSNEIFGE</sequence>
<keyword evidence="6 7" id="KW-0961">Cell wall biogenesis/degradation</keyword>
<evidence type="ECO:0000256" key="7">
    <source>
        <dbReference type="PROSITE-ProRule" id="PRU01373"/>
    </source>
</evidence>
<dbReference type="UniPathway" id="UPA00219"/>
<dbReference type="Proteomes" id="UP000184516">
    <property type="component" value="Unassembled WGS sequence"/>
</dbReference>
<keyword evidence="4 7" id="KW-0133">Cell shape</keyword>
<evidence type="ECO:0000256" key="1">
    <source>
        <dbReference type="ARBA" id="ARBA00004752"/>
    </source>
</evidence>
<dbReference type="GO" id="GO:0016740">
    <property type="term" value="F:transferase activity"/>
    <property type="evidence" value="ECO:0007669"/>
    <property type="project" value="UniProtKB-KW"/>
</dbReference>
<dbReference type="SUPFAM" id="SSF47090">
    <property type="entry name" value="PGBD-like"/>
    <property type="match status" value="1"/>
</dbReference>
<evidence type="ECO:0000256" key="4">
    <source>
        <dbReference type="ARBA" id="ARBA00022960"/>
    </source>
</evidence>